<dbReference type="Pfam" id="PF17264">
    <property type="entry name" value="DUF5330"/>
    <property type="match status" value="1"/>
</dbReference>
<reference evidence="2 3" key="1">
    <citation type="submission" date="2018-08" db="EMBL/GenBank/DDBJ databases">
        <title>Genomic Encyclopedia of Archaeal and Bacterial Type Strains, Phase II (KMG-II): from individual species to whole genera.</title>
        <authorList>
            <person name="Goeker M."/>
        </authorList>
    </citation>
    <scope>NUCLEOTIDE SEQUENCE [LARGE SCALE GENOMIC DNA]</scope>
    <source>
        <strain evidence="2 3">DSM 5002</strain>
    </source>
</reference>
<dbReference type="RefSeq" id="WP_119060230.1">
    <property type="nucleotide sequence ID" value="NZ_QXDF01000001.1"/>
</dbReference>
<evidence type="ECO:0000313" key="2">
    <source>
        <dbReference type="EMBL" id="RIA55311.1"/>
    </source>
</evidence>
<accession>A0A397QAR6</accession>
<organism evidence="2 3">
    <name type="scientific">Dichotomicrobium thermohalophilum</name>
    <dbReference type="NCBI Taxonomy" id="933063"/>
    <lineage>
        <taxon>Bacteria</taxon>
        <taxon>Pseudomonadati</taxon>
        <taxon>Pseudomonadota</taxon>
        <taxon>Alphaproteobacteria</taxon>
        <taxon>Hyphomicrobiales</taxon>
        <taxon>Hyphomicrobiaceae</taxon>
        <taxon>Dichotomicrobium</taxon>
    </lineage>
</organism>
<feature type="region of interest" description="Disordered" evidence="1">
    <location>
        <begin position="78"/>
        <end position="132"/>
    </location>
</feature>
<keyword evidence="3" id="KW-1185">Reference proteome</keyword>
<evidence type="ECO:0000256" key="1">
    <source>
        <dbReference type="SAM" id="MobiDB-lite"/>
    </source>
</evidence>
<proteinExistence type="predicted"/>
<dbReference type="EMBL" id="QXDF01000001">
    <property type="protein sequence ID" value="RIA55311.1"/>
    <property type="molecule type" value="Genomic_DNA"/>
</dbReference>
<protein>
    <recommendedName>
        <fullName evidence="4">DUF5330 domain-containing protein</fullName>
    </recommendedName>
</protein>
<dbReference type="OrthoDB" id="7923950at2"/>
<evidence type="ECO:0000313" key="3">
    <source>
        <dbReference type="Proteomes" id="UP000266273"/>
    </source>
</evidence>
<evidence type="ECO:0008006" key="4">
    <source>
        <dbReference type="Google" id="ProtNLM"/>
    </source>
</evidence>
<dbReference type="InterPro" id="IPR035220">
    <property type="entry name" value="DUF5330"/>
</dbReference>
<comment type="caution">
    <text evidence="2">The sequence shown here is derived from an EMBL/GenBank/DDBJ whole genome shotgun (WGS) entry which is preliminary data.</text>
</comment>
<dbReference type="Proteomes" id="UP000266273">
    <property type="component" value="Unassembled WGS sequence"/>
</dbReference>
<name>A0A397QAR6_9HYPH</name>
<feature type="compositionally biased region" description="Basic and acidic residues" evidence="1">
    <location>
        <begin position="97"/>
        <end position="106"/>
    </location>
</feature>
<dbReference type="AlphaFoldDB" id="A0A397QAR6"/>
<sequence length="132" mass="14448">MLILRLGIVLLIIAMFLPSSAEEKQQVYRGVSNAVDNVQTFCVRNAAFCDSVGTVASALADRAYYGAQMVYDAAIGAPQQDRGGWNGERPYPSQIERSSRRDEGRARTQPARSTDTLRREDLAPAWRGPGAS</sequence>
<gene>
    <name evidence="2" type="ORF">BXY53_0372</name>
</gene>